<organism evidence="3 4">
    <name type="scientific">Phaseolus coccineus</name>
    <name type="common">Scarlet runner bean</name>
    <name type="synonym">Phaseolus multiflorus</name>
    <dbReference type="NCBI Taxonomy" id="3886"/>
    <lineage>
        <taxon>Eukaryota</taxon>
        <taxon>Viridiplantae</taxon>
        <taxon>Streptophyta</taxon>
        <taxon>Embryophyta</taxon>
        <taxon>Tracheophyta</taxon>
        <taxon>Spermatophyta</taxon>
        <taxon>Magnoliopsida</taxon>
        <taxon>eudicotyledons</taxon>
        <taxon>Gunneridae</taxon>
        <taxon>Pentapetalae</taxon>
        <taxon>rosids</taxon>
        <taxon>fabids</taxon>
        <taxon>Fabales</taxon>
        <taxon>Fabaceae</taxon>
        <taxon>Papilionoideae</taxon>
        <taxon>50 kb inversion clade</taxon>
        <taxon>NPAAA clade</taxon>
        <taxon>indigoferoid/millettioid clade</taxon>
        <taxon>Phaseoleae</taxon>
        <taxon>Phaseolus</taxon>
    </lineage>
</organism>
<feature type="chain" id="PRO_5042835102" description="Secreted peptide" evidence="2">
    <location>
        <begin position="18"/>
        <end position="73"/>
    </location>
</feature>
<comment type="caution">
    <text evidence="3">The sequence shown here is derived from an EMBL/GenBank/DDBJ whole genome shotgun (WGS) entry which is preliminary data.</text>
</comment>
<keyword evidence="1" id="KW-0812">Transmembrane</keyword>
<dbReference type="Proteomes" id="UP001374584">
    <property type="component" value="Unassembled WGS sequence"/>
</dbReference>
<proteinExistence type="predicted"/>
<evidence type="ECO:0000256" key="1">
    <source>
        <dbReference type="SAM" id="Phobius"/>
    </source>
</evidence>
<dbReference type="AlphaFoldDB" id="A0AAN9QID4"/>
<feature type="transmembrane region" description="Helical" evidence="1">
    <location>
        <begin position="33"/>
        <end position="51"/>
    </location>
</feature>
<sequence>MHVLYFLFILLWIIVESVTVRFGHRNHHHLPRISLLLSIPSFVYSFLHAPIGSKIVVGLLDYCRGCSLDDCVL</sequence>
<dbReference type="EMBL" id="JAYMYR010000011">
    <property type="protein sequence ID" value="KAK7332568.1"/>
    <property type="molecule type" value="Genomic_DNA"/>
</dbReference>
<evidence type="ECO:0000256" key="2">
    <source>
        <dbReference type="SAM" id="SignalP"/>
    </source>
</evidence>
<protein>
    <recommendedName>
        <fullName evidence="5">Secreted peptide</fullName>
    </recommendedName>
</protein>
<evidence type="ECO:0008006" key="5">
    <source>
        <dbReference type="Google" id="ProtNLM"/>
    </source>
</evidence>
<evidence type="ECO:0000313" key="4">
    <source>
        <dbReference type="Proteomes" id="UP001374584"/>
    </source>
</evidence>
<reference evidence="3 4" key="1">
    <citation type="submission" date="2024-01" db="EMBL/GenBank/DDBJ databases">
        <title>The genomes of 5 underutilized Papilionoideae crops provide insights into root nodulation and disease resistanc.</title>
        <authorList>
            <person name="Jiang F."/>
        </authorList>
    </citation>
    <scope>NUCLEOTIDE SEQUENCE [LARGE SCALE GENOMIC DNA]</scope>
    <source>
        <strain evidence="3">JINMINGXINNONG_FW02</strain>
        <tissue evidence="3">Leaves</tissue>
    </source>
</reference>
<evidence type="ECO:0000313" key="3">
    <source>
        <dbReference type="EMBL" id="KAK7332568.1"/>
    </source>
</evidence>
<accession>A0AAN9QID4</accession>
<name>A0AAN9QID4_PHACN</name>
<feature type="signal peptide" evidence="2">
    <location>
        <begin position="1"/>
        <end position="17"/>
    </location>
</feature>
<gene>
    <name evidence="3" type="ORF">VNO80_29321</name>
</gene>
<keyword evidence="1" id="KW-0472">Membrane</keyword>
<keyword evidence="2" id="KW-0732">Signal</keyword>
<keyword evidence="1" id="KW-1133">Transmembrane helix</keyword>
<keyword evidence="4" id="KW-1185">Reference proteome</keyword>